<accession>A0A1H7PX25</accession>
<dbReference type="Pfam" id="PF01609">
    <property type="entry name" value="DDE_Tnp_1"/>
    <property type="match status" value="1"/>
</dbReference>
<dbReference type="GO" id="GO:0006313">
    <property type="term" value="P:DNA transposition"/>
    <property type="evidence" value="ECO:0007669"/>
    <property type="project" value="InterPro"/>
</dbReference>
<dbReference type="InterPro" id="IPR008490">
    <property type="entry name" value="Transposase_InsH_N"/>
</dbReference>
<name>A0A1H7PX25_9LACT</name>
<dbReference type="AlphaFoldDB" id="A0A1H7PX25"/>
<evidence type="ECO:0000259" key="2">
    <source>
        <dbReference type="Pfam" id="PF05598"/>
    </source>
</evidence>
<evidence type="ECO:0000313" key="3">
    <source>
        <dbReference type="EMBL" id="SEL40018.1"/>
    </source>
</evidence>
<reference evidence="4" key="1">
    <citation type="submission" date="2016-10" db="EMBL/GenBank/DDBJ databases">
        <authorList>
            <person name="Varghese N."/>
            <person name="Submissions S."/>
        </authorList>
    </citation>
    <scope>NUCLEOTIDE SEQUENCE [LARGE SCALE GENOMIC DNA]</scope>
    <source>
        <strain evidence="4">DSM 19183</strain>
    </source>
</reference>
<feature type="non-terminal residue" evidence="3">
    <location>
        <position position="561"/>
    </location>
</feature>
<feature type="domain" description="Transposase IS4-like" evidence="1">
    <location>
        <begin position="265"/>
        <end position="513"/>
    </location>
</feature>
<dbReference type="Pfam" id="PF05598">
    <property type="entry name" value="DUF772"/>
    <property type="match status" value="1"/>
</dbReference>
<dbReference type="Proteomes" id="UP000199081">
    <property type="component" value="Unassembled WGS sequence"/>
</dbReference>
<evidence type="ECO:0000313" key="4">
    <source>
        <dbReference type="Proteomes" id="UP000199081"/>
    </source>
</evidence>
<gene>
    <name evidence="3" type="ORF">SAMN04488099_1281</name>
</gene>
<dbReference type="PANTHER" id="PTHR33408">
    <property type="entry name" value="TRANSPOSASE"/>
    <property type="match status" value="1"/>
</dbReference>
<dbReference type="GO" id="GO:0004803">
    <property type="term" value="F:transposase activity"/>
    <property type="evidence" value="ECO:0007669"/>
    <property type="project" value="InterPro"/>
</dbReference>
<protein>
    <submittedName>
        <fullName evidence="3">Transposase</fullName>
    </submittedName>
</protein>
<dbReference type="OrthoDB" id="2163600at2"/>
<keyword evidence="4" id="KW-1185">Reference proteome</keyword>
<dbReference type="InterPro" id="IPR002559">
    <property type="entry name" value="Transposase_11"/>
</dbReference>
<organism evidence="3 4">
    <name type="scientific">Alkalibacterium pelagium</name>
    <dbReference type="NCBI Taxonomy" id="426702"/>
    <lineage>
        <taxon>Bacteria</taxon>
        <taxon>Bacillati</taxon>
        <taxon>Bacillota</taxon>
        <taxon>Bacilli</taxon>
        <taxon>Lactobacillales</taxon>
        <taxon>Carnobacteriaceae</taxon>
        <taxon>Alkalibacterium</taxon>
    </lineage>
</organism>
<feature type="domain" description="Transposase InsH N-terminal" evidence="2">
    <location>
        <begin position="17"/>
        <end position="105"/>
    </location>
</feature>
<dbReference type="InterPro" id="IPR047629">
    <property type="entry name" value="IS1182_transpos"/>
</dbReference>
<dbReference type="EMBL" id="FNZU01000028">
    <property type="protein sequence ID" value="SEL40018.1"/>
    <property type="molecule type" value="Genomic_DNA"/>
</dbReference>
<dbReference type="GO" id="GO:0003677">
    <property type="term" value="F:DNA binding"/>
    <property type="evidence" value="ECO:0007669"/>
    <property type="project" value="InterPro"/>
</dbReference>
<evidence type="ECO:0000259" key="1">
    <source>
        <dbReference type="Pfam" id="PF01609"/>
    </source>
</evidence>
<proteinExistence type="predicted"/>
<dbReference type="RefSeq" id="WP_143059459.1">
    <property type="nucleotide sequence ID" value="NZ_BJYC01000039.1"/>
</dbReference>
<sequence>MYQNYTTMETALTLQLDFTIPEDHEARLISRFVDSIPAEFLLEDTSHTGRPAFHPAMLLKMCLFAYSRSTFSGRTIERMNDESIPMKWLTGDTSVTYKTINTFRSSEHAKRLIKYAFVLFTSLLKENGLLQEEALFIDGTKLQADANIYSFTWKKAIDRYESKLNDNVEALYETIIQSEVDICLSKEQLDTSEGIETLIEAIDTSLEAVEESIQEETQIPKGGSKHKRRRRLLNKHRNKCVKDYLPRKQSYEEARATFDGRNSYSKTDKDATFMCMKEDPMKNRELKPGYNLQVASSNQYVIAYDIFSNPTDTRTLLPFLSAISTLDLFKYIVADAGYGSEENYESIIDDYEKIPLIPYGMYNAEQKKKYKQDPKRRENWSYDEIEDTYTDLDGVRFSFTHYSTRVDKQGYTRQFKVYTADKEQMDDRLNTLAKTPKGNQRQTSVNYNWEYFKHQAKAHLESDYGKRIYAQRKIDVETVFGRMKGVFGMRRVHVRGNQAVHNDIGLMLMSMNLTKLILELRRKGGHPSTSSEKGKKNNEGHLKPTVFIVLFLLRTGFFPAP</sequence>
<dbReference type="NCBIfam" id="NF033551">
    <property type="entry name" value="transpos_IS1182"/>
    <property type="match status" value="1"/>
</dbReference>
<dbReference type="PANTHER" id="PTHR33408:SF2">
    <property type="entry name" value="TRANSPOSASE DDE DOMAIN-CONTAINING PROTEIN"/>
    <property type="match status" value="1"/>
</dbReference>